<dbReference type="InterPro" id="IPR001594">
    <property type="entry name" value="Palmitoyltrfase_DHHC"/>
</dbReference>
<evidence type="ECO:0000256" key="5">
    <source>
        <dbReference type="ARBA" id="ARBA00023136"/>
    </source>
</evidence>
<feature type="non-terminal residue" evidence="9">
    <location>
        <position position="1"/>
    </location>
</feature>
<gene>
    <name evidence="9" type="ORF">OTU49_014073</name>
</gene>
<dbReference type="GO" id="GO:0006612">
    <property type="term" value="P:protein targeting to membrane"/>
    <property type="evidence" value="ECO:0007669"/>
    <property type="project" value="TreeGrafter"/>
</dbReference>
<comment type="similarity">
    <text evidence="7">Belongs to the DHHC palmitoyltransferase family.</text>
</comment>
<comment type="domain">
    <text evidence="7">The DHHC domain is required for palmitoyltransferase activity.</text>
</comment>
<evidence type="ECO:0000256" key="1">
    <source>
        <dbReference type="ARBA" id="ARBA00004141"/>
    </source>
</evidence>
<comment type="subcellular location">
    <subcellularLocation>
        <location evidence="1">Membrane</location>
        <topology evidence="1">Multi-pass membrane protein</topology>
    </subcellularLocation>
</comment>
<evidence type="ECO:0000256" key="4">
    <source>
        <dbReference type="ARBA" id="ARBA00022989"/>
    </source>
</evidence>
<comment type="catalytic activity">
    <reaction evidence="7">
        <text>L-cysteinyl-[protein] + hexadecanoyl-CoA = S-hexadecanoyl-L-cysteinyl-[protein] + CoA</text>
        <dbReference type="Rhea" id="RHEA:36683"/>
        <dbReference type="Rhea" id="RHEA-COMP:10131"/>
        <dbReference type="Rhea" id="RHEA-COMP:11032"/>
        <dbReference type="ChEBI" id="CHEBI:29950"/>
        <dbReference type="ChEBI" id="CHEBI:57287"/>
        <dbReference type="ChEBI" id="CHEBI:57379"/>
        <dbReference type="ChEBI" id="CHEBI:74151"/>
        <dbReference type="EC" id="2.3.1.225"/>
    </reaction>
</comment>
<feature type="transmembrane region" description="Helical" evidence="7">
    <location>
        <begin position="88"/>
        <end position="109"/>
    </location>
</feature>
<keyword evidence="3 7" id="KW-0812">Transmembrane</keyword>
<keyword evidence="6 7" id="KW-0012">Acyltransferase</keyword>
<dbReference type="GO" id="GO:0016020">
    <property type="term" value="C:membrane"/>
    <property type="evidence" value="ECO:0007669"/>
    <property type="project" value="UniProtKB-SubCell"/>
</dbReference>
<feature type="domain" description="Palmitoyltransferase DHHC" evidence="8">
    <location>
        <begin position="44"/>
        <end position="107"/>
    </location>
</feature>
<dbReference type="GO" id="GO:0019706">
    <property type="term" value="F:protein-cysteine S-palmitoyltransferase activity"/>
    <property type="evidence" value="ECO:0007669"/>
    <property type="project" value="UniProtKB-EC"/>
</dbReference>
<organism evidence="9 10">
    <name type="scientific">Cherax quadricarinatus</name>
    <name type="common">Australian red claw crayfish</name>
    <dbReference type="NCBI Taxonomy" id="27406"/>
    <lineage>
        <taxon>Eukaryota</taxon>
        <taxon>Metazoa</taxon>
        <taxon>Ecdysozoa</taxon>
        <taxon>Arthropoda</taxon>
        <taxon>Crustacea</taxon>
        <taxon>Multicrustacea</taxon>
        <taxon>Malacostraca</taxon>
        <taxon>Eumalacostraca</taxon>
        <taxon>Eucarida</taxon>
        <taxon>Decapoda</taxon>
        <taxon>Pleocyemata</taxon>
        <taxon>Astacidea</taxon>
        <taxon>Parastacoidea</taxon>
        <taxon>Parastacidae</taxon>
        <taxon>Cherax</taxon>
    </lineage>
</organism>
<name>A0AAW0VQ06_CHEQU</name>
<evidence type="ECO:0000259" key="8">
    <source>
        <dbReference type="Pfam" id="PF01529"/>
    </source>
</evidence>
<evidence type="ECO:0000256" key="7">
    <source>
        <dbReference type="RuleBase" id="RU079119"/>
    </source>
</evidence>
<dbReference type="GO" id="GO:0005783">
    <property type="term" value="C:endoplasmic reticulum"/>
    <property type="evidence" value="ECO:0007669"/>
    <property type="project" value="TreeGrafter"/>
</dbReference>
<evidence type="ECO:0000256" key="2">
    <source>
        <dbReference type="ARBA" id="ARBA00022679"/>
    </source>
</evidence>
<dbReference type="EMBL" id="JARKIK010002286">
    <property type="protein sequence ID" value="KAK8719368.1"/>
    <property type="molecule type" value="Genomic_DNA"/>
</dbReference>
<keyword evidence="2 7" id="KW-0808">Transferase</keyword>
<evidence type="ECO:0000313" key="10">
    <source>
        <dbReference type="Proteomes" id="UP001445076"/>
    </source>
</evidence>
<dbReference type="PROSITE" id="PS50216">
    <property type="entry name" value="DHHC"/>
    <property type="match status" value="1"/>
</dbReference>
<dbReference type="GO" id="GO:0005794">
    <property type="term" value="C:Golgi apparatus"/>
    <property type="evidence" value="ECO:0007669"/>
    <property type="project" value="TreeGrafter"/>
</dbReference>
<comment type="caution">
    <text evidence="9">The sequence shown here is derived from an EMBL/GenBank/DDBJ whole genome shotgun (WGS) entry which is preliminary data.</text>
</comment>
<proteinExistence type="inferred from homology"/>
<evidence type="ECO:0000256" key="3">
    <source>
        <dbReference type="ARBA" id="ARBA00022692"/>
    </source>
</evidence>
<evidence type="ECO:0000313" key="9">
    <source>
        <dbReference type="EMBL" id="KAK8719368.1"/>
    </source>
</evidence>
<dbReference type="Proteomes" id="UP001445076">
    <property type="component" value="Unassembled WGS sequence"/>
</dbReference>
<sequence length="115" mass="12646">GLLPCIMVLLSLLALCLFIVLLVMDPGTVTMKDAVEAQEEAVSWEWCERCRLLKPPSARHCCFCGVCVRGQHHHCVVMGQCVGEDNKNVLISIVVILLVLQLLNISLGMPPLHTV</sequence>
<keyword evidence="4 7" id="KW-1133">Transmembrane helix</keyword>
<reference evidence="9 10" key="1">
    <citation type="journal article" date="2024" name="BMC Genomics">
        <title>Genome assembly of redclaw crayfish (Cherax quadricarinatus) provides insights into its immune adaptation and hypoxia tolerance.</title>
        <authorList>
            <person name="Liu Z."/>
            <person name="Zheng J."/>
            <person name="Li H."/>
            <person name="Fang K."/>
            <person name="Wang S."/>
            <person name="He J."/>
            <person name="Zhou D."/>
            <person name="Weng S."/>
            <person name="Chi M."/>
            <person name="Gu Z."/>
            <person name="He J."/>
            <person name="Li F."/>
            <person name="Wang M."/>
        </authorList>
    </citation>
    <scope>NUCLEOTIDE SEQUENCE [LARGE SCALE GENOMIC DNA]</scope>
    <source>
        <strain evidence="9">ZL_2023a</strain>
    </source>
</reference>
<accession>A0AAW0VQ06</accession>
<feature type="transmembrane region" description="Helical" evidence="7">
    <location>
        <begin position="6"/>
        <end position="24"/>
    </location>
</feature>
<dbReference type="Pfam" id="PF01529">
    <property type="entry name" value="DHHC"/>
    <property type="match status" value="1"/>
</dbReference>
<dbReference type="EC" id="2.3.1.225" evidence="7"/>
<dbReference type="InterPro" id="IPR039859">
    <property type="entry name" value="PFA4/ZDH16/20/ERF2-like"/>
</dbReference>
<keyword evidence="10" id="KW-1185">Reference proteome</keyword>
<protein>
    <recommendedName>
        <fullName evidence="7">Palmitoyltransferase</fullName>
        <ecNumber evidence="7">2.3.1.225</ecNumber>
    </recommendedName>
</protein>
<dbReference type="PANTHER" id="PTHR22883">
    <property type="entry name" value="ZINC FINGER DHHC DOMAIN CONTAINING PROTEIN"/>
    <property type="match status" value="1"/>
</dbReference>
<keyword evidence="5 7" id="KW-0472">Membrane</keyword>
<dbReference type="AlphaFoldDB" id="A0AAW0VQ06"/>
<evidence type="ECO:0000256" key="6">
    <source>
        <dbReference type="ARBA" id="ARBA00023315"/>
    </source>
</evidence>